<feature type="region of interest" description="Disordered" evidence="10">
    <location>
        <begin position="112"/>
        <end position="131"/>
    </location>
</feature>
<keyword evidence="13" id="KW-1185">Reference proteome</keyword>
<keyword evidence="5 8" id="KW-0238">DNA-binding</keyword>
<evidence type="ECO:0000313" key="13">
    <source>
        <dbReference type="Proteomes" id="UP001434883"/>
    </source>
</evidence>
<evidence type="ECO:0000256" key="6">
    <source>
        <dbReference type="ARBA" id="ARBA00023163"/>
    </source>
</evidence>
<dbReference type="Proteomes" id="UP001434883">
    <property type="component" value="Unassembled WGS sequence"/>
</dbReference>
<dbReference type="PANTHER" id="PTHR45636:SF48">
    <property type="entry name" value="PAIRED BOX PROTEIN PAX-6"/>
    <property type="match status" value="1"/>
</dbReference>
<evidence type="ECO:0000256" key="8">
    <source>
        <dbReference type="PROSITE-ProRule" id="PRU00108"/>
    </source>
</evidence>
<accession>A0ABV0SCV1</accession>
<dbReference type="SMART" id="SM00389">
    <property type="entry name" value="HOX"/>
    <property type="match status" value="1"/>
</dbReference>
<evidence type="ECO:0000256" key="5">
    <source>
        <dbReference type="ARBA" id="ARBA00023125"/>
    </source>
</evidence>
<dbReference type="InterPro" id="IPR009057">
    <property type="entry name" value="Homeodomain-like_sf"/>
</dbReference>
<evidence type="ECO:0000313" key="12">
    <source>
        <dbReference type="EMBL" id="MEQ2217312.1"/>
    </source>
</evidence>
<comment type="caution">
    <text evidence="12">The sequence shown here is derived from an EMBL/GenBank/DDBJ whole genome shotgun (WGS) entry which is preliminary data.</text>
</comment>
<feature type="domain" description="Homeobox" evidence="11">
    <location>
        <begin position="28"/>
        <end position="111"/>
    </location>
</feature>
<keyword evidence="7 8" id="KW-0539">Nucleus</keyword>
<dbReference type="PANTHER" id="PTHR45636">
    <property type="entry name" value="PAIRED BOX PROTEIN PAX-6-RELATED-RELATED"/>
    <property type="match status" value="1"/>
</dbReference>
<dbReference type="Pfam" id="PF00046">
    <property type="entry name" value="Homeodomain"/>
    <property type="match status" value="1"/>
</dbReference>
<dbReference type="InterPro" id="IPR043565">
    <property type="entry name" value="PAX_fam"/>
</dbReference>
<feature type="region of interest" description="Disordered" evidence="10">
    <location>
        <begin position="1"/>
        <end position="21"/>
    </location>
</feature>
<proteinExistence type="inferred from homology"/>
<organism evidence="12 13">
    <name type="scientific">Xenoophorus captivus</name>
    <dbReference type="NCBI Taxonomy" id="1517983"/>
    <lineage>
        <taxon>Eukaryota</taxon>
        <taxon>Metazoa</taxon>
        <taxon>Chordata</taxon>
        <taxon>Craniata</taxon>
        <taxon>Vertebrata</taxon>
        <taxon>Euteleostomi</taxon>
        <taxon>Actinopterygii</taxon>
        <taxon>Neopterygii</taxon>
        <taxon>Teleostei</taxon>
        <taxon>Neoteleostei</taxon>
        <taxon>Acanthomorphata</taxon>
        <taxon>Ovalentaria</taxon>
        <taxon>Atherinomorphae</taxon>
        <taxon>Cyprinodontiformes</taxon>
        <taxon>Goodeidae</taxon>
        <taxon>Xenoophorus</taxon>
    </lineage>
</organism>
<dbReference type="Gene3D" id="1.10.10.60">
    <property type="entry name" value="Homeodomain-like"/>
    <property type="match status" value="1"/>
</dbReference>
<feature type="non-terminal residue" evidence="12">
    <location>
        <position position="1"/>
    </location>
</feature>
<keyword evidence="8 9" id="KW-0371">Homeobox</keyword>
<keyword evidence="4" id="KW-0805">Transcription regulation</keyword>
<keyword evidence="6" id="KW-0804">Transcription</keyword>
<feature type="DNA-binding region" description="Homeobox" evidence="8">
    <location>
        <begin position="30"/>
        <end position="112"/>
    </location>
</feature>
<dbReference type="PROSITE" id="PS50071">
    <property type="entry name" value="HOMEOBOX_2"/>
    <property type="match status" value="1"/>
</dbReference>
<evidence type="ECO:0000256" key="10">
    <source>
        <dbReference type="SAM" id="MobiDB-lite"/>
    </source>
</evidence>
<keyword evidence="3" id="KW-0217">Developmental protein</keyword>
<dbReference type="CDD" id="cd00086">
    <property type="entry name" value="homeodomain"/>
    <property type="match status" value="1"/>
</dbReference>
<dbReference type="InterPro" id="IPR001356">
    <property type="entry name" value="HD"/>
</dbReference>
<evidence type="ECO:0000256" key="9">
    <source>
        <dbReference type="RuleBase" id="RU000682"/>
    </source>
</evidence>
<evidence type="ECO:0000256" key="2">
    <source>
        <dbReference type="ARBA" id="ARBA00005733"/>
    </source>
</evidence>
<evidence type="ECO:0000259" key="11">
    <source>
        <dbReference type="PROSITE" id="PS50071"/>
    </source>
</evidence>
<evidence type="ECO:0000256" key="7">
    <source>
        <dbReference type="ARBA" id="ARBA00023242"/>
    </source>
</evidence>
<dbReference type="EMBL" id="JAHRIN010075771">
    <property type="protein sequence ID" value="MEQ2217312.1"/>
    <property type="molecule type" value="Genomic_DNA"/>
</dbReference>
<name>A0ABV0SCV1_9TELE</name>
<comment type="subcellular location">
    <subcellularLocation>
        <location evidence="1 8 9">Nucleus</location>
    </subcellularLocation>
</comment>
<dbReference type="SUPFAM" id="SSF46689">
    <property type="entry name" value="Homeodomain-like"/>
    <property type="match status" value="1"/>
</dbReference>
<sequence length="244" mass="27977">DGAGENTNSISSNGEDSEETQMRLQLKRKLQRNRTSFTQEQIEALEKEFERTHYPDVFARERLAAKIDLPEARIQVRDLAYNVLKGTDSTDLLLFLSKVWFSNRRAKWRREEKLRNQRRQANNSSSHIPISSSFSTSVYQTIPQPTTPGRSTTHSAQPDLLLFLHAAYQSACERAELRNIHAPSYAGTYEQPINDHFWYHLNRTHLSWSVLCCCVALGTFKRGLGRQTKSGKSEKNGPLYSARC</sequence>
<evidence type="ECO:0000256" key="4">
    <source>
        <dbReference type="ARBA" id="ARBA00023015"/>
    </source>
</evidence>
<evidence type="ECO:0000256" key="1">
    <source>
        <dbReference type="ARBA" id="ARBA00004123"/>
    </source>
</evidence>
<comment type="similarity">
    <text evidence="2">Belongs to the paired homeobox family.</text>
</comment>
<gene>
    <name evidence="12" type="primary">PAX6</name>
    <name evidence="12" type="ORF">XENOCAPTIV_004762</name>
</gene>
<feature type="compositionally biased region" description="Polar residues" evidence="10">
    <location>
        <begin position="1"/>
        <end position="14"/>
    </location>
</feature>
<reference evidence="12 13" key="1">
    <citation type="submission" date="2021-06" db="EMBL/GenBank/DDBJ databases">
        <authorList>
            <person name="Palmer J.M."/>
        </authorList>
    </citation>
    <scope>NUCLEOTIDE SEQUENCE [LARGE SCALE GENOMIC DNA]</scope>
    <source>
        <strain evidence="12 13">XC_2019</strain>
        <tissue evidence="12">Muscle</tissue>
    </source>
</reference>
<protein>
    <submittedName>
        <fullName evidence="12">Paired box protein Pax-6</fullName>
    </submittedName>
</protein>
<evidence type="ECO:0000256" key="3">
    <source>
        <dbReference type="ARBA" id="ARBA00022473"/>
    </source>
</evidence>